<evidence type="ECO:0000259" key="5">
    <source>
        <dbReference type="PROSITE" id="PS50195"/>
    </source>
</evidence>
<proteinExistence type="inferred from homology"/>
<accession>A0A443SD39</accession>
<dbReference type="InterPro" id="IPR001683">
    <property type="entry name" value="PX_dom"/>
</dbReference>
<evidence type="ECO:0000256" key="3">
    <source>
        <dbReference type="ARBA" id="ARBA00022927"/>
    </source>
</evidence>
<dbReference type="InterPro" id="IPR040842">
    <property type="entry name" value="SNX17/31_FERM"/>
</dbReference>
<dbReference type="GO" id="GO:0006886">
    <property type="term" value="P:intracellular protein transport"/>
    <property type="evidence" value="ECO:0007669"/>
    <property type="project" value="TreeGrafter"/>
</dbReference>
<dbReference type="InterPro" id="IPR037836">
    <property type="entry name" value="SNX17_FERM-like_dom"/>
</dbReference>
<dbReference type="FunFam" id="2.30.29.30:FF:000145">
    <property type="entry name" value="Sorting nexin-17 isoform1"/>
    <property type="match status" value="1"/>
</dbReference>
<dbReference type="EMBL" id="NCKV01003679">
    <property type="protein sequence ID" value="RWS25468.1"/>
    <property type="molecule type" value="Genomic_DNA"/>
</dbReference>
<sequence>MHFSIPETLDLKDERQNTFCAYNIHINGSFHCTVRYKQLHSFHEQLKKAFGHSCLPIFPPKKLLPLTQPQIEERRSQLEKYIQLISQDQKIVNSDFFNAFLLNAQHESQSSKAEQTSLDVYVMNWHRVRIQVLNTCNSAAVLETVFKSLNLSLQYLPYFCLYLVNNEETKYFLVRKLQNFEAPFLSLKTANNNRANKYFLVVRKCYWDSSYDEDLFEDETALDLLYGQTVFEVERGWISTTKETRKHLNSLQAKGSKREYVSLAQTQRFYGYLQFEPCLCNYPQLNTSVVIRAGGSEMVISIDETKEFSFRVTRIRCWRLIASPVESVNGCCSDDKNRHTKFELSFEYLLMKDVLKWITINSEQAILISMCLRGMVEELLLKKQGVKFADDSRLSSNSRRGSWSYMKRDGSSHQIAIPKSVSTDSFVNGNSNHTKNRKFHSKPERKTRGRSLVENDAFDGIGDDDL</sequence>
<evidence type="ECO:0000256" key="2">
    <source>
        <dbReference type="ARBA" id="ARBA00022448"/>
    </source>
</evidence>
<organism evidence="6 7">
    <name type="scientific">Leptotrombidium deliense</name>
    <dbReference type="NCBI Taxonomy" id="299467"/>
    <lineage>
        <taxon>Eukaryota</taxon>
        <taxon>Metazoa</taxon>
        <taxon>Ecdysozoa</taxon>
        <taxon>Arthropoda</taxon>
        <taxon>Chelicerata</taxon>
        <taxon>Arachnida</taxon>
        <taxon>Acari</taxon>
        <taxon>Acariformes</taxon>
        <taxon>Trombidiformes</taxon>
        <taxon>Prostigmata</taxon>
        <taxon>Anystina</taxon>
        <taxon>Parasitengona</taxon>
        <taxon>Trombiculoidea</taxon>
        <taxon>Trombiculidae</taxon>
        <taxon>Leptotrombidium</taxon>
    </lineage>
</organism>
<keyword evidence="7" id="KW-1185">Reference proteome</keyword>
<dbReference type="Proteomes" id="UP000288716">
    <property type="component" value="Unassembled WGS sequence"/>
</dbReference>
<dbReference type="STRING" id="299467.A0A443SD39"/>
<name>A0A443SD39_9ACAR</name>
<dbReference type="SUPFAM" id="SSF64268">
    <property type="entry name" value="PX domain"/>
    <property type="match status" value="1"/>
</dbReference>
<dbReference type="InterPro" id="IPR048767">
    <property type="entry name" value="SNX17-31_FERM_F2"/>
</dbReference>
<dbReference type="SMART" id="SM00312">
    <property type="entry name" value="PX"/>
    <property type="match status" value="1"/>
</dbReference>
<dbReference type="Gene3D" id="1.20.80.60">
    <property type="match status" value="1"/>
</dbReference>
<dbReference type="Gene3D" id="2.30.29.30">
    <property type="entry name" value="Pleckstrin-homology domain (PH domain)/Phosphotyrosine-binding domain (PTB)"/>
    <property type="match status" value="1"/>
</dbReference>
<dbReference type="CDD" id="cd13337">
    <property type="entry name" value="FERM-like_C_SNX17"/>
    <property type="match status" value="1"/>
</dbReference>
<comment type="similarity">
    <text evidence="1">Belongs to the sorting nexin family.</text>
</comment>
<dbReference type="CDD" id="cd06885">
    <property type="entry name" value="PX_SNX17_31"/>
    <property type="match status" value="1"/>
</dbReference>
<feature type="domain" description="PX" evidence="5">
    <location>
        <begin position="1"/>
        <end position="108"/>
    </location>
</feature>
<dbReference type="Gene3D" id="3.10.20.90">
    <property type="entry name" value="Phosphatidylinositol 3-kinase Catalytic Subunit, Chain A, domain 1"/>
    <property type="match status" value="1"/>
</dbReference>
<comment type="caution">
    <text evidence="6">The sequence shown here is derived from an EMBL/GenBank/DDBJ whole genome shotgun (WGS) entry which is preliminary data.</text>
</comment>
<dbReference type="OrthoDB" id="5772781at2759"/>
<dbReference type="Pfam" id="PF00787">
    <property type="entry name" value="PX"/>
    <property type="match status" value="1"/>
</dbReference>
<reference evidence="6 7" key="1">
    <citation type="journal article" date="2018" name="Gigascience">
        <title>Genomes of trombidid mites reveal novel predicted allergens and laterally-transferred genes associated with secondary metabolism.</title>
        <authorList>
            <person name="Dong X."/>
            <person name="Chaisiri K."/>
            <person name="Xia D."/>
            <person name="Armstrong S.D."/>
            <person name="Fang Y."/>
            <person name="Donnelly M.J."/>
            <person name="Kadowaki T."/>
            <person name="McGarry J.W."/>
            <person name="Darby A.C."/>
            <person name="Makepeace B.L."/>
        </authorList>
    </citation>
    <scope>NUCLEOTIDE SEQUENCE [LARGE SCALE GENOMIC DNA]</scope>
    <source>
        <strain evidence="6">UoL-UT</strain>
    </source>
</reference>
<evidence type="ECO:0000256" key="1">
    <source>
        <dbReference type="ARBA" id="ARBA00010883"/>
    </source>
</evidence>
<dbReference type="FunFam" id="1.20.80.60:FF:000001">
    <property type="entry name" value="Sorting nexin-17 isoform1"/>
    <property type="match status" value="1"/>
</dbReference>
<dbReference type="GO" id="GO:0032456">
    <property type="term" value="P:endocytic recycling"/>
    <property type="evidence" value="ECO:0007669"/>
    <property type="project" value="TreeGrafter"/>
</dbReference>
<evidence type="ECO:0000256" key="4">
    <source>
        <dbReference type="SAM" id="MobiDB-lite"/>
    </source>
</evidence>
<dbReference type="VEuPathDB" id="VectorBase:LDEU006572"/>
<dbReference type="Gene3D" id="3.30.1520.10">
    <property type="entry name" value="Phox-like domain"/>
    <property type="match status" value="1"/>
</dbReference>
<protein>
    <submittedName>
        <fullName evidence="6">Sorting nexin-17-like protein</fullName>
    </submittedName>
</protein>
<evidence type="ECO:0000313" key="7">
    <source>
        <dbReference type="Proteomes" id="UP000288716"/>
    </source>
</evidence>
<dbReference type="FunFam" id="3.30.1520.10:FF:000008">
    <property type="entry name" value="Sorting nexin-17 isoform1"/>
    <property type="match status" value="1"/>
</dbReference>
<dbReference type="PANTHER" id="PTHR12431">
    <property type="entry name" value="SORTING NEXIN 17 AND 27"/>
    <property type="match status" value="1"/>
</dbReference>
<dbReference type="AlphaFoldDB" id="A0A443SD39"/>
<keyword evidence="3" id="KW-0653">Protein transport</keyword>
<feature type="compositionally biased region" description="Polar residues" evidence="4">
    <location>
        <begin position="422"/>
        <end position="433"/>
    </location>
</feature>
<dbReference type="InterPro" id="IPR048763">
    <property type="entry name" value="SNX17-31_FERM_F1"/>
</dbReference>
<dbReference type="Pfam" id="PF18116">
    <property type="entry name" value="SNX17_FERM_C"/>
    <property type="match status" value="1"/>
</dbReference>
<keyword evidence="2" id="KW-0813">Transport</keyword>
<feature type="region of interest" description="Disordered" evidence="4">
    <location>
        <begin position="422"/>
        <end position="466"/>
    </location>
</feature>
<evidence type="ECO:0000313" key="6">
    <source>
        <dbReference type="EMBL" id="RWS25468.1"/>
    </source>
</evidence>
<dbReference type="PROSITE" id="PS50195">
    <property type="entry name" value="PX"/>
    <property type="match status" value="1"/>
</dbReference>
<gene>
    <name evidence="6" type="ORF">B4U80_04672</name>
</gene>
<dbReference type="GO" id="GO:0005769">
    <property type="term" value="C:early endosome"/>
    <property type="evidence" value="ECO:0007669"/>
    <property type="project" value="TreeGrafter"/>
</dbReference>
<dbReference type="Pfam" id="PF21271">
    <property type="entry name" value="SNX17-31_F2_FERM"/>
    <property type="match status" value="1"/>
</dbReference>
<dbReference type="InterPro" id="IPR036871">
    <property type="entry name" value="PX_dom_sf"/>
</dbReference>
<dbReference type="PANTHER" id="PTHR12431:SF14">
    <property type="entry name" value="LD15323P"/>
    <property type="match status" value="1"/>
</dbReference>
<dbReference type="GO" id="GO:0035091">
    <property type="term" value="F:phosphatidylinositol binding"/>
    <property type="evidence" value="ECO:0007669"/>
    <property type="project" value="InterPro"/>
</dbReference>
<dbReference type="Pfam" id="PF21273">
    <property type="entry name" value="SNX17-27-31_F1_FERM"/>
    <property type="match status" value="1"/>
</dbReference>
<dbReference type="InterPro" id="IPR011993">
    <property type="entry name" value="PH-like_dom_sf"/>
</dbReference>